<feature type="transmembrane region" description="Helical" evidence="1">
    <location>
        <begin position="254"/>
        <end position="275"/>
    </location>
</feature>
<reference evidence="3 4" key="1">
    <citation type="submission" date="2019-03" db="EMBL/GenBank/DDBJ databases">
        <title>Genomic Encyclopedia of Type Strains, Phase IV (KMG-IV): sequencing the most valuable type-strain genomes for metagenomic binning, comparative biology and taxonomic classification.</title>
        <authorList>
            <person name="Goeker M."/>
        </authorList>
    </citation>
    <scope>NUCLEOTIDE SEQUENCE [LARGE SCALE GENOMIC DNA]</scope>
    <source>
        <strain evidence="3 4">DSM 45765</strain>
    </source>
</reference>
<evidence type="ECO:0000313" key="3">
    <source>
        <dbReference type="EMBL" id="TCP57404.1"/>
    </source>
</evidence>
<feature type="domain" description="DUF418" evidence="2">
    <location>
        <begin position="180"/>
        <end position="321"/>
    </location>
</feature>
<feature type="transmembrane region" description="Helical" evidence="1">
    <location>
        <begin position="22"/>
        <end position="40"/>
    </location>
</feature>
<dbReference type="InterPro" id="IPR052529">
    <property type="entry name" value="Bact_Transport_Assoc"/>
</dbReference>
<protein>
    <submittedName>
        <fullName evidence="3">Putative membrane protein YeiB</fullName>
    </submittedName>
</protein>
<feature type="transmembrane region" description="Helical" evidence="1">
    <location>
        <begin position="138"/>
        <end position="170"/>
    </location>
</feature>
<feature type="transmembrane region" description="Helical" evidence="1">
    <location>
        <begin position="213"/>
        <end position="234"/>
    </location>
</feature>
<feature type="transmembrane region" description="Helical" evidence="1">
    <location>
        <begin position="114"/>
        <end position="131"/>
    </location>
</feature>
<organism evidence="3 4">
    <name type="scientific">Tamaricihabitans halophyticus</name>
    <dbReference type="NCBI Taxonomy" id="1262583"/>
    <lineage>
        <taxon>Bacteria</taxon>
        <taxon>Bacillati</taxon>
        <taxon>Actinomycetota</taxon>
        <taxon>Actinomycetes</taxon>
        <taxon>Pseudonocardiales</taxon>
        <taxon>Pseudonocardiaceae</taxon>
        <taxon>Tamaricihabitans</taxon>
    </lineage>
</organism>
<name>A0A4R2R5V6_9PSEU</name>
<keyword evidence="1" id="KW-0812">Transmembrane</keyword>
<evidence type="ECO:0000313" key="4">
    <source>
        <dbReference type="Proteomes" id="UP000294911"/>
    </source>
</evidence>
<dbReference type="PANTHER" id="PTHR30590">
    <property type="entry name" value="INNER MEMBRANE PROTEIN"/>
    <property type="match status" value="1"/>
</dbReference>
<dbReference type="Proteomes" id="UP000294911">
    <property type="component" value="Unassembled WGS sequence"/>
</dbReference>
<dbReference type="Pfam" id="PF04235">
    <property type="entry name" value="DUF418"/>
    <property type="match status" value="1"/>
</dbReference>
<sequence>MSEPTPLSTAARPANRIIALDALRGFALCGIIFINIPQTMDMLAVAANAPDGLRLFVSGRFYPIFCLLFGIGFGIFLASAMRRTANPRALLVRRLLMLTALGGLHHLLQPGEVLLWYGLTGLLVLLPFSYATGKVNALVGCVCTVAGLATGLGLALLPGIFLVGFALAQLGVPGWLVAARRALLIGLFGSAGVAALAYLAVTAGMFTGMLDRAAGLLFSLAMAMGYVAAFLLLLRLPLVGDVLGKLLAPLGRLALTNYLTATLLFVPLGHALGLVGSARWGTAALLATGILLVQLVWSHAWLRGFGYGPVEWAWRCVTYWRLLPIRPASDKPLAQAPHVRAERS</sequence>
<evidence type="ECO:0000256" key="1">
    <source>
        <dbReference type="SAM" id="Phobius"/>
    </source>
</evidence>
<feature type="transmembrane region" description="Helical" evidence="1">
    <location>
        <begin position="182"/>
        <end position="201"/>
    </location>
</feature>
<dbReference type="InterPro" id="IPR007349">
    <property type="entry name" value="DUF418"/>
</dbReference>
<accession>A0A4R2R5V6</accession>
<feature type="transmembrane region" description="Helical" evidence="1">
    <location>
        <begin position="282"/>
        <end position="302"/>
    </location>
</feature>
<keyword evidence="1" id="KW-0472">Membrane</keyword>
<comment type="caution">
    <text evidence="3">The sequence shown here is derived from an EMBL/GenBank/DDBJ whole genome shotgun (WGS) entry which is preliminary data.</text>
</comment>
<keyword evidence="1" id="KW-1133">Transmembrane helix</keyword>
<evidence type="ECO:0000259" key="2">
    <source>
        <dbReference type="Pfam" id="PF04235"/>
    </source>
</evidence>
<dbReference type="EMBL" id="SLXQ01000001">
    <property type="protein sequence ID" value="TCP57404.1"/>
    <property type="molecule type" value="Genomic_DNA"/>
</dbReference>
<feature type="transmembrane region" description="Helical" evidence="1">
    <location>
        <begin position="60"/>
        <end position="78"/>
    </location>
</feature>
<dbReference type="AlphaFoldDB" id="A0A4R2R5V6"/>
<keyword evidence="4" id="KW-1185">Reference proteome</keyword>
<dbReference type="RefSeq" id="WP_165912844.1">
    <property type="nucleotide sequence ID" value="NZ_SLXQ01000001.1"/>
</dbReference>
<proteinExistence type="predicted"/>
<feature type="transmembrane region" description="Helical" evidence="1">
    <location>
        <begin position="90"/>
        <end position="108"/>
    </location>
</feature>
<gene>
    <name evidence="3" type="ORF">EV191_1011359</name>
</gene>
<dbReference type="PANTHER" id="PTHR30590:SF3">
    <property type="entry name" value="HYPOTHETICAL MEMBRANE SPANNING PROTEIN"/>
    <property type="match status" value="1"/>
</dbReference>